<feature type="domain" description="Epoxide hydrolase N-terminal" evidence="4">
    <location>
        <begin position="4"/>
        <end position="109"/>
    </location>
</feature>
<dbReference type="AlphaFoldDB" id="A0A381NBB1"/>
<dbReference type="InterPro" id="IPR000639">
    <property type="entry name" value="Epox_hydrolase-like"/>
</dbReference>
<dbReference type="PRINTS" id="PR00412">
    <property type="entry name" value="EPOXHYDRLASE"/>
</dbReference>
<evidence type="ECO:0000256" key="2">
    <source>
        <dbReference type="ARBA" id="ARBA00022797"/>
    </source>
</evidence>
<dbReference type="PIRSF" id="PIRSF001112">
    <property type="entry name" value="Epoxide_hydrolase"/>
    <property type="match status" value="1"/>
</dbReference>
<dbReference type="InterPro" id="IPR016292">
    <property type="entry name" value="Epoxide_hydrolase"/>
</dbReference>
<reference evidence="5" key="1">
    <citation type="submission" date="2018-05" db="EMBL/GenBank/DDBJ databases">
        <authorList>
            <person name="Lanie J.A."/>
            <person name="Ng W.-L."/>
            <person name="Kazmierczak K.M."/>
            <person name="Andrzejewski T.M."/>
            <person name="Davidsen T.M."/>
            <person name="Wayne K.J."/>
            <person name="Tettelin H."/>
            <person name="Glass J.I."/>
            <person name="Rusch D."/>
            <person name="Podicherti R."/>
            <person name="Tsui H.-C.T."/>
            <person name="Winkler M.E."/>
        </authorList>
    </citation>
    <scope>NUCLEOTIDE SEQUENCE</scope>
</reference>
<dbReference type="GO" id="GO:0097176">
    <property type="term" value="P:epoxide metabolic process"/>
    <property type="evidence" value="ECO:0007669"/>
    <property type="project" value="TreeGrafter"/>
</dbReference>
<dbReference type="SUPFAM" id="SSF53474">
    <property type="entry name" value="alpha/beta-Hydrolases"/>
    <property type="match status" value="1"/>
</dbReference>
<keyword evidence="2" id="KW-0058">Aromatic hydrocarbons catabolism</keyword>
<name>A0A381NBB1_9ZZZZ</name>
<evidence type="ECO:0000256" key="1">
    <source>
        <dbReference type="ARBA" id="ARBA00010088"/>
    </source>
</evidence>
<dbReference type="PANTHER" id="PTHR21661">
    <property type="entry name" value="EPOXIDE HYDROLASE 1-RELATED"/>
    <property type="match status" value="1"/>
</dbReference>
<dbReference type="Gene3D" id="3.40.50.1820">
    <property type="entry name" value="alpha/beta hydrolase"/>
    <property type="match status" value="1"/>
</dbReference>
<comment type="similarity">
    <text evidence="1">Belongs to the peptidase S33 family.</text>
</comment>
<sequence length="378" mass="42939">MDDIRTFQIHVDDADLNDLNDRLARTRWPETEPVDDWTQGIPLQYVQELCTYWQTEYNWRSTEEALNNIPQYMTEIDGLDIHFLHLKSPVENAMPLVLTHGWPGSIIEFMKVLGPLSDPEAHGGTADDAFHLVVPTLPGFGFSGKPTSTGWSVDKVADAWSQLMRRLGYQNYFAQGGDWGSAVTASIGIQDSEHCAGIHTNMPMAAPSADQMKEMTALEEKAIQARQFYQDWDSGYSKQQSTRPQTLGYGLVDSPAGQAAWIVEKFYQWTDCKGHPENVLSRDELLDNVMFYWITASGASSARIYWESFNRGSVADITVPSGCSIFPKEIFKASQRWVENRFKDLRYFNVLEEGGHFAAFEQPSIFVDELRNCFRTMR</sequence>
<protein>
    <recommendedName>
        <fullName evidence="4">Epoxide hydrolase N-terminal domain-containing protein</fullName>
    </recommendedName>
</protein>
<dbReference type="InterPro" id="IPR010497">
    <property type="entry name" value="Epoxide_hydro_N"/>
</dbReference>
<keyword evidence="3" id="KW-0378">Hydrolase</keyword>
<evidence type="ECO:0000256" key="3">
    <source>
        <dbReference type="ARBA" id="ARBA00022801"/>
    </source>
</evidence>
<evidence type="ECO:0000259" key="4">
    <source>
        <dbReference type="Pfam" id="PF06441"/>
    </source>
</evidence>
<dbReference type="InterPro" id="IPR029058">
    <property type="entry name" value="AB_hydrolase_fold"/>
</dbReference>
<organism evidence="5">
    <name type="scientific">marine metagenome</name>
    <dbReference type="NCBI Taxonomy" id="408172"/>
    <lineage>
        <taxon>unclassified sequences</taxon>
        <taxon>metagenomes</taxon>
        <taxon>ecological metagenomes</taxon>
    </lineage>
</organism>
<accession>A0A381NBB1</accession>
<dbReference type="GO" id="GO:0004301">
    <property type="term" value="F:epoxide hydrolase activity"/>
    <property type="evidence" value="ECO:0007669"/>
    <property type="project" value="TreeGrafter"/>
</dbReference>
<dbReference type="PANTHER" id="PTHR21661:SF35">
    <property type="entry name" value="EPOXIDE HYDROLASE"/>
    <property type="match status" value="1"/>
</dbReference>
<dbReference type="Pfam" id="PF06441">
    <property type="entry name" value="EHN"/>
    <property type="match status" value="1"/>
</dbReference>
<gene>
    <name evidence="5" type="ORF">METZ01_LOCUS4716</name>
</gene>
<proteinExistence type="inferred from homology"/>
<dbReference type="EMBL" id="UINC01000244">
    <property type="protein sequence ID" value="SUZ51862.1"/>
    <property type="molecule type" value="Genomic_DNA"/>
</dbReference>
<evidence type="ECO:0000313" key="5">
    <source>
        <dbReference type="EMBL" id="SUZ51862.1"/>
    </source>
</evidence>